<dbReference type="HOGENOM" id="CLU_1193969_0_0_9"/>
<evidence type="ECO:0000256" key="1">
    <source>
        <dbReference type="SAM" id="MobiDB-lite"/>
    </source>
</evidence>
<dbReference type="eggNOG" id="COG3166">
    <property type="taxonomic scope" value="Bacteria"/>
</dbReference>
<dbReference type="PANTHER" id="PTHR40278:SF1">
    <property type="entry name" value="DNA UTILIZATION PROTEIN HOFN"/>
    <property type="match status" value="1"/>
</dbReference>
<evidence type="ECO:0000313" key="4">
    <source>
        <dbReference type="Proteomes" id="UP000013520"/>
    </source>
</evidence>
<sequence length="238" mass="26063">MNMNININLLPLEYKLRLQQQRRRRMLLTAGGLTLLLLLIFYGTLLVLTQQARWEANQLASQRQVLESHMPALEQYATLQAQVQKTATVIKQAVGVPPDWAGILTDTGRYIPQDVWITDFSAAYKPGSNTRKENAPADQAAPAEGSGQAAPGSRQNNAPAKPAPVVTGEITIRGYAIDRVSVARWLEEMRKVPGLNGITCQFVSEESLDGEPAARFEIKADIMQDAPQQNQAAKEGGG</sequence>
<reference evidence="3 4" key="1">
    <citation type="submission" date="2012-01" db="EMBL/GenBank/DDBJ databases">
        <title>Complete sequence of Desulfotomaculum gibsoniae DSM 7213.</title>
        <authorList>
            <consortium name="US DOE Joint Genome Institute"/>
            <person name="Lucas S."/>
            <person name="Han J."/>
            <person name="Lapidus A."/>
            <person name="Cheng J.-F."/>
            <person name="Goodwin L."/>
            <person name="Pitluck S."/>
            <person name="Peters L."/>
            <person name="Ovchinnikova G."/>
            <person name="Teshima H."/>
            <person name="Detter J.C."/>
            <person name="Han C."/>
            <person name="Tapia R."/>
            <person name="Land M."/>
            <person name="Hauser L."/>
            <person name="Kyrpides N."/>
            <person name="Ivanova N."/>
            <person name="Pagani I."/>
            <person name="Parshina S."/>
            <person name="Plugge C."/>
            <person name="Muyzer G."/>
            <person name="Kuever J."/>
            <person name="Ivanova A."/>
            <person name="Nazina T."/>
            <person name="Klenk H.-P."/>
            <person name="Brambilla E."/>
            <person name="Spring S."/>
            <person name="Stams A.F."/>
            <person name="Woyke T."/>
        </authorList>
    </citation>
    <scope>NUCLEOTIDE SEQUENCE [LARGE SCALE GENOMIC DNA]</scope>
    <source>
        <strain evidence="3 4">DSM 7213</strain>
    </source>
</reference>
<dbReference type="RefSeq" id="WP_006521788.1">
    <property type="nucleotide sequence ID" value="NC_021184.1"/>
</dbReference>
<dbReference type="InterPro" id="IPR052534">
    <property type="entry name" value="Extracell_DNA_Util/SecSys_Comp"/>
</dbReference>
<name>R4KHI9_9FIRM</name>
<evidence type="ECO:0000256" key="2">
    <source>
        <dbReference type="SAM" id="Phobius"/>
    </source>
</evidence>
<accession>R4KHI9</accession>
<keyword evidence="2" id="KW-0472">Membrane</keyword>
<keyword evidence="2" id="KW-0812">Transmembrane</keyword>
<dbReference type="Proteomes" id="UP000013520">
    <property type="component" value="Chromosome"/>
</dbReference>
<dbReference type="KEGG" id="dgi:Desgi_2654"/>
<evidence type="ECO:0000313" key="3">
    <source>
        <dbReference type="EMBL" id="AGL02059.1"/>
    </source>
</evidence>
<keyword evidence="2" id="KW-1133">Transmembrane helix</keyword>
<feature type="transmembrane region" description="Helical" evidence="2">
    <location>
        <begin position="26"/>
        <end position="48"/>
    </location>
</feature>
<keyword evidence="4" id="KW-1185">Reference proteome</keyword>
<proteinExistence type="predicted"/>
<dbReference type="STRING" id="767817.Desgi_2654"/>
<dbReference type="AlphaFoldDB" id="R4KHI9"/>
<dbReference type="EMBL" id="CP003273">
    <property type="protein sequence ID" value="AGL02059.1"/>
    <property type="molecule type" value="Genomic_DNA"/>
</dbReference>
<organism evidence="3 4">
    <name type="scientific">Desulfoscipio gibsoniae DSM 7213</name>
    <dbReference type="NCBI Taxonomy" id="767817"/>
    <lineage>
        <taxon>Bacteria</taxon>
        <taxon>Bacillati</taxon>
        <taxon>Bacillota</taxon>
        <taxon>Clostridia</taxon>
        <taxon>Eubacteriales</taxon>
        <taxon>Desulfallaceae</taxon>
        <taxon>Desulfoscipio</taxon>
    </lineage>
</organism>
<feature type="region of interest" description="Disordered" evidence="1">
    <location>
        <begin position="127"/>
        <end position="165"/>
    </location>
</feature>
<protein>
    <submittedName>
        <fullName evidence="3">Tfp pilus assembly protein PilN</fullName>
    </submittedName>
</protein>
<dbReference type="PANTHER" id="PTHR40278">
    <property type="entry name" value="DNA UTILIZATION PROTEIN HOFN"/>
    <property type="match status" value="1"/>
</dbReference>
<gene>
    <name evidence="3" type="ORF">Desgi_2654</name>
</gene>
<dbReference type="OrthoDB" id="1787433at2"/>